<evidence type="ECO:0000313" key="5">
    <source>
        <dbReference type="EMBL" id="CAD8435154.1"/>
    </source>
</evidence>
<dbReference type="Pfam" id="PF00071">
    <property type="entry name" value="Ras"/>
    <property type="match status" value="1"/>
</dbReference>
<protein>
    <recommendedName>
        <fullName evidence="6">Ras-related protein Rab</fullName>
    </recommendedName>
</protein>
<dbReference type="GO" id="GO:0003924">
    <property type="term" value="F:GTPase activity"/>
    <property type="evidence" value="ECO:0007669"/>
    <property type="project" value="InterPro"/>
</dbReference>
<feature type="compositionally biased region" description="Basic and acidic residues" evidence="4">
    <location>
        <begin position="378"/>
        <end position="388"/>
    </location>
</feature>
<dbReference type="GO" id="GO:0045335">
    <property type="term" value="C:phagocytic vesicle"/>
    <property type="evidence" value="ECO:0007669"/>
    <property type="project" value="TreeGrafter"/>
</dbReference>
<dbReference type="AlphaFoldDB" id="A0A7S0CY33"/>
<feature type="compositionally biased region" description="Basic and acidic residues" evidence="4">
    <location>
        <begin position="461"/>
        <end position="470"/>
    </location>
</feature>
<feature type="compositionally biased region" description="Basic and acidic residues" evidence="4">
    <location>
        <begin position="437"/>
        <end position="446"/>
    </location>
</feature>
<dbReference type="GO" id="GO:0005764">
    <property type="term" value="C:lysosome"/>
    <property type="evidence" value="ECO:0007669"/>
    <property type="project" value="TreeGrafter"/>
</dbReference>
<dbReference type="GO" id="GO:0005525">
    <property type="term" value="F:GTP binding"/>
    <property type="evidence" value="ECO:0007669"/>
    <property type="project" value="UniProtKB-KW"/>
</dbReference>
<dbReference type="Gene3D" id="3.40.50.300">
    <property type="entry name" value="P-loop containing nucleotide triphosphate hydrolases"/>
    <property type="match status" value="1"/>
</dbReference>
<dbReference type="InterPro" id="IPR005225">
    <property type="entry name" value="Small_GTP-bd"/>
</dbReference>
<sequence>MSADLDDVLDFDPSKFDDDEIEKLEKELANDTNMAQDLQDLGVDLDIDGLDDVPAATDQATEAKETPAGAVTEPPEPAPLIMKQEAAGISDPEAKMTREELLAKMKALQAEHEVIKKALESDKKARMKTPLSEVKNIPQARHSVHAPESSFKPEMSTPERPTRRSVDSASKQTPTPQRRGRKRAIKVIVVGNSKCGKTSIINRYVKNVFSNEYNYTIGCEYSKKEVEVTPEITVRLQLWDIAGQDRFIHLSRAFYKKSAGAILVWDVTRPATMEALRGWKKEIDKDLIEEAKRKGSKVPVIMIANKVDLLPGVSKSIEVGAQAQELAEELDLDGWFIGSAKLDDNISEAMMFLLKKIVGVGQENSAQPQMTTPGGSFLDEKASTKPSERVVAPISSISKAFETPIKREPEAKKENSAPPTTSGEDVPKTESVQDDTEVSKDVDNGIKSKTSKRKFKKGKKDKKDKECSMM</sequence>
<dbReference type="FunFam" id="3.40.50.300:FF:001447">
    <property type="entry name" value="Ras-related protein Rab-1B"/>
    <property type="match status" value="1"/>
</dbReference>
<dbReference type="PROSITE" id="PS51419">
    <property type="entry name" value="RAB"/>
    <property type="match status" value="1"/>
</dbReference>
<dbReference type="PROSITE" id="PS51417">
    <property type="entry name" value="ARF"/>
    <property type="match status" value="1"/>
</dbReference>
<dbReference type="SMART" id="SM00176">
    <property type="entry name" value="RAN"/>
    <property type="match status" value="1"/>
</dbReference>
<dbReference type="GO" id="GO:0005770">
    <property type="term" value="C:late endosome"/>
    <property type="evidence" value="ECO:0007669"/>
    <property type="project" value="TreeGrafter"/>
</dbReference>
<evidence type="ECO:0000256" key="4">
    <source>
        <dbReference type="SAM" id="MobiDB-lite"/>
    </source>
</evidence>
<proteinExistence type="inferred from homology"/>
<feature type="region of interest" description="Disordered" evidence="4">
    <location>
        <begin position="55"/>
        <end position="78"/>
    </location>
</feature>
<comment type="similarity">
    <text evidence="1">Belongs to the small GTPase superfamily. Rab family.</text>
</comment>
<dbReference type="GO" id="GO:0008333">
    <property type="term" value="P:endosome to lysosome transport"/>
    <property type="evidence" value="ECO:0007669"/>
    <property type="project" value="TreeGrafter"/>
</dbReference>
<dbReference type="SMART" id="SM00175">
    <property type="entry name" value="RAB"/>
    <property type="match status" value="1"/>
</dbReference>
<evidence type="ECO:0008006" key="6">
    <source>
        <dbReference type="Google" id="ProtNLM"/>
    </source>
</evidence>
<dbReference type="PROSITE" id="PS51421">
    <property type="entry name" value="RAS"/>
    <property type="match status" value="1"/>
</dbReference>
<feature type="compositionally biased region" description="Polar residues" evidence="4">
    <location>
        <begin position="167"/>
        <end position="176"/>
    </location>
</feature>
<keyword evidence="3" id="KW-0342">GTP-binding</keyword>
<dbReference type="PRINTS" id="PR00449">
    <property type="entry name" value="RASTRNSFRMNG"/>
</dbReference>
<dbReference type="EMBL" id="HBEM01004862">
    <property type="protein sequence ID" value="CAD8435154.1"/>
    <property type="molecule type" value="Transcribed_RNA"/>
</dbReference>
<accession>A0A7S0CY33</accession>
<gene>
    <name evidence="5" type="ORF">LAMO00422_LOCUS3416</name>
</gene>
<dbReference type="GO" id="GO:0090385">
    <property type="term" value="P:phagosome-lysosome fusion"/>
    <property type="evidence" value="ECO:0007669"/>
    <property type="project" value="TreeGrafter"/>
</dbReference>
<dbReference type="PANTHER" id="PTHR47981:SF39">
    <property type="entry name" value="RAS-RELATED PROTEIN RAB"/>
    <property type="match status" value="1"/>
</dbReference>
<feature type="region of interest" description="Disordered" evidence="4">
    <location>
        <begin position="365"/>
        <end position="470"/>
    </location>
</feature>
<keyword evidence="2" id="KW-0547">Nucleotide-binding</keyword>
<feature type="compositionally biased region" description="Basic and acidic residues" evidence="4">
    <location>
        <begin position="404"/>
        <end position="415"/>
    </location>
</feature>
<feature type="region of interest" description="Disordered" evidence="4">
    <location>
        <begin position="119"/>
        <end position="183"/>
    </location>
</feature>
<feature type="compositionally biased region" description="Basic residues" evidence="4">
    <location>
        <begin position="449"/>
        <end position="460"/>
    </location>
</feature>
<dbReference type="SMART" id="SM00174">
    <property type="entry name" value="RHO"/>
    <property type="match status" value="1"/>
</dbReference>
<dbReference type="SMART" id="SM00173">
    <property type="entry name" value="RAS"/>
    <property type="match status" value="1"/>
</dbReference>
<dbReference type="InterPro" id="IPR027417">
    <property type="entry name" value="P-loop_NTPase"/>
</dbReference>
<evidence type="ECO:0000256" key="2">
    <source>
        <dbReference type="ARBA" id="ARBA00022741"/>
    </source>
</evidence>
<reference evidence="5" key="1">
    <citation type="submission" date="2021-01" db="EMBL/GenBank/DDBJ databases">
        <authorList>
            <person name="Corre E."/>
            <person name="Pelletier E."/>
            <person name="Niang G."/>
            <person name="Scheremetjew M."/>
            <person name="Finn R."/>
            <person name="Kale V."/>
            <person name="Holt S."/>
            <person name="Cochrane G."/>
            <person name="Meng A."/>
            <person name="Brown T."/>
            <person name="Cohen L."/>
        </authorList>
    </citation>
    <scope>NUCLEOTIDE SEQUENCE</scope>
    <source>
        <strain evidence="5">CCMP2058</strain>
    </source>
</reference>
<organism evidence="5">
    <name type="scientific">Amorphochlora amoebiformis</name>
    <dbReference type="NCBI Taxonomy" id="1561963"/>
    <lineage>
        <taxon>Eukaryota</taxon>
        <taxon>Sar</taxon>
        <taxon>Rhizaria</taxon>
        <taxon>Cercozoa</taxon>
        <taxon>Chlorarachniophyceae</taxon>
        <taxon>Amorphochlora</taxon>
    </lineage>
</organism>
<name>A0A7S0CY33_9EUKA</name>
<dbReference type="InterPro" id="IPR001806">
    <property type="entry name" value="Small_GTPase"/>
</dbReference>
<dbReference type="SUPFAM" id="SSF52540">
    <property type="entry name" value="P-loop containing nucleoside triphosphate hydrolases"/>
    <property type="match status" value="1"/>
</dbReference>
<evidence type="ECO:0000256" key="1">
    <source>
        <dbReference type="ARBA" id="ARBA00006270"/>
    </source>
</evidence>
<feature type="compositionally biased region" description="Polar residues" evidence="4">
    <location>
        <begin position="365"/>
        <end position="374"/>
    </location>
</feature>
<evidence type="ECO:0000256" key="3">
    <source>
        <dbReference type="ARBA" id="ARBA00023134"/>
    </source>
</evidence>
<dbReference type="NCBIfam" id="TIGR00231">
    <property type="entry name" value="small_GTP"/>
    <property type="match status" value="1"/>
</dbReference>
<dbReference type="PANTHER" id="PTHR47981">
    <property type="entry name" value="RAB FAMILY"/>
    <property type="match status" value="1"/>
</dbReference>